<keyword evidence="4" id="KW-0963">Cytoplasm</keyword>
<dbReference type="CDD" id="cd10344">
    <property type="entry name" value="SH2_SLAP"/>
    <property type="match status" value="1"/>
</dbReference>
<evidence type="ECO:0000256" key="6">
    <source>
        <dbReference type="PROSITE-ProRule" id="PRU00192"/>
    </source>
</evidence>
<feature type="domain" description="SH3" evidence="8">
    <location>
        <begin position="249"/>
        <end position="319"/>
    </location>
</feature>
<dbReference type="SUPFAM" id="SSF55550">
    <property type="entry name" value="SH2 domain"/>
    <property type="match status" value="1"/>
</dbReference>
<dbReference type="InterPro" id="IPR036860">
    <property type="entry name" value="SH2_dom_sf"/>
</dbReference>
<evidence type="ECO:0000259" key="7">
    <source>
        <dbReference type="PROSITE" id="PS50001"/>
    </source>
</evidence>
<accession>A0A8C1H2Z9</accession>
<dbReference type="SMART" id="SM00326">
    <property type="entry name" value="SH3"/>
    <property type="match status" value="1"/>
</dbReference>
<organism evidence="9 10">
    <name type="scientific">Cyprinus carpio carpio</name>
    <dbReference type="NCBI Taxonomy" id="630221"/>
    <lineage>
        <taxon>Eukaryota</taxon>
        <taxon>Metazoa</taxon>
        <taxon>Chordata</taxon>
        <taxon>Craniata</taxon>
        <taxon>Vertebrata</taxon>
        <taxon>Euteleostomi</taxon>
        <taxon>Actinopterygii</taxon>
        <taxon>Neopterygii</taxon>
        <taxon>Teleostei</taxon>
        <taxon>Ostariophysi</taxon>
        <taxon>Cypriniformes</taxon>
        <taxon>Cyprinidae</taxon>
        <taxon>Cyprininae</taxon>
        <taxon>Cyprinus</taxon>
    </lineage>
</organism>
<protein>
    <submittedName>
        <fullName evidence="9">Ndrg family member 3b</fullName>
    </submittedName>
</protein>
<keyword evidence="3 6" id="KW-0728">SH3 domain</keyword>
<dbReference type="SMART" id="SM00252">
    <property type="entry name" value="SH2"/>
    <property type="match status" value="1"/>
</dbReference>
<keyword evidence="10" id="KW-1185">Reference proteome</keyword>
<sequence length="492" mass="54805">MSSSDWLQEHDIETPHGVLHVTLRGTPKGNRPVILTYHDIGLNHKSCFNTLFNFEDMQEITQHFAVVHVDAPGQQESAPPFPTGYQYPTMDELAEMLPSLNEPALVEGLVLINVDPCAKGWIDWAASKLSGWTSNLVDIVMAHHFSTDELTENQEIIQTYRLHIAQDINPDNLALFCHSYNSRRDLEIERPVLGLNENTVKTLKCPALLIVGDTSPAVEAVVECNSRLNPTKTTLLKMADCGGLPQVVQPGKLAEAFKYFVQGMGYSKYQSCLGPGDCAIRVGERLNILSDEGEWWKVSSSATGNESYIPSNYTAKVYNRWQFVGLSKQKAEELLMLPHNQPGSFLIRESETYPGNHTLSVLRSSSHERASVKHYRISCIENGWVYISPGLTFRTLSDLVAHYSEVSDGLCCTLGEPCYIIGSNNVPVVTGPPPIAVKRPTINWKDVDSSMIFGQRKEGAEDSIVSEGLKEAINSYLYMTEECEDCCQLWDT</sequence>
<dbReference type="InterPro" id="IPR001452">
    <property type="entry name" value="SH3_domain"/>
</dbReference>
<dbReference type="Gene3D" id="3.40.50.1820">
    <property type="entry name" value="alpha/beta hydrolase"/>
    <property type="match status" value="2"/>
</dbReference>
<dbReference type="PANTHER" id="PTHR11034">
    <property type="entry name" value="N-MYC DOWNSTREAM REGULATED"/>
    <property type="match status" value="1"/>
</dbReference>
<dbReference type="PROSITE" id="PS50001">
    <property type="entry name" value="SH2"/>
    <property type="match status" value="1"/>
</dbReference>
<dbReference type="InterPro" id="IPR035052">
    <property type="entry name" value="SLAP_SH2"/>
</dbReference>
<dbReference type="PRINTS" id="PR00401">
    <property type="entry name" value="SH2DOMAIN"/>
</dbReference>
<comment type="similarity">
    <text evidence="2">Belongs to the NDRG family.</text>
</comment>
<feature type="domain" description="SH2" evidence="7">
    <location>
        <begin position="321"/>
        <end position="418"/>
    </location>
</feature>
<reference evidence="9" key="1">
    <citation type="submission" date="2025-08" db="UniProtKB">
        <authorList>
            <consortium name="Ensembl"/>
        </authorList>
    </citation>
    <scope>IDENTIFICATION</scope>
</reference>
<evidence type="ECO:0000256" key="5">
    <source>
        <dbReference type="PROSITE-ProRule" id="PRU00191"/>
    </source>
</evidence>
<reference evidence="9" key="2">
    <citation type="submission" date="2025-09" db="UniProtKB">
        <authorList>
            <consortium name="Ensembl"/>
        </authorList>
    </citation>
    <scope>IDENTIFICATION</scope>
</reference>
<keyword evidence="5" id="KW-0727">SH2 domain</keyword>
<dbReference type="InterPro" id="IPR000980">
    <property type="entry name" value="SH2"/>
</dbReference>
<evidence type="ECO:0000313" key="9">
    <source>
        <dbReference type="Ensembl" id="ENSCCRP00000020081.2"/>
    </source>
</evidence>
<dbReference type="Gene3D" id="2.30.30.40">
    <property type="entry name" value="SH3 Domains"/>
    <property type="match status" value="1"/>
</dbReference>
<dbReference type="Pfam" id="PF00017">
    <property type="entry name" value="SH2"/>
    <property type="match status" value="1"/>
</dbReference>
<evidence type="ECO:0000256" key="3">
    <source>
        <dbReference type="ARBA" id="ARBA00022443"/>
    </source>
</evidence>
<dbReference type="Pfam" id="PF03096">
    <property type="entry name" value="Ndr"/>
    <property type="match status" value="1"/>
</dbReference>
<dbReference type="Ensembl" id="ENSCCRT00000021823.2">
    <property type="protein sequence ID" value="ENSCCRP00000020081.2"/>
    <property type="gene ID" value="ENSCCRG00000024941.2"/>
</dbReference>
<evidence type="ECO:0000313" key="10">
    <source>
        <dbReference type="Proteomes" id="UP001108240"/>
    </source>
</evidence>
<comment type="subcellular location">
    <subcellularLocation>
        <location evidence="1">Cytoplasm</location>
    </subcellularLocation>
</comment>
<dbReference type="PROSITE" id="PS50002">
    <property type="entry name" value="SH3"/>
    <property type="match status" value="1"/>
</dbReference>
<proteinExistence type="inferred from homology"/>
<dbReference type="Gene3D" id="3.30.505.10">
    <property type="entry name" value="SH2 domain"/>
    <property type="match status" value="1"/>
</dbReference>
<evidence type="ECO:0000256" key="4">
    <source>
        <dbReference type="ARBA" id="ARBA00022490"/>
    </source>
</evidence>
<evidence type="ECO:0000256" key="2">
    <source>
        <dbReference type="ARBA" id="ARBA00005598"/>
    </source>
</evidence>
<dbReference type="AlphaFoldDB" id="A0A8C1H2Z9"/>
<evidence type="ECO:0000256" key="1">
    <source>
        <dbReference type="ARBA" id="ARBA00004496"/>
    </source>
</evidence>
<dbReference type="GO" id="GO:0005737">
    <property type="term" value="C:cytoplasm"/>
    <property type="evidence" value="ECO:0007669"/>
    <property type="project" value="UniProtKB-SubCell"/>
</dbReference>
<name>A0A8C1H2Z9_CYPCA</name>
<evidence type="ECO:0000259" key="8">
    <source>
        <dbReference type="PROSITE" id="PS50002"/>
    </source>
</evidence>
<dbReference type="Proteomes" id="UP001108240">
    <property type="component" value="Unplaced"/>
</dbReference>
<dbReference type="InterPro" id="IPR004142">
    <property type="entry name" value="NDRG"/>
</dbReference>
<dbReference type="InterPro" id="IPR029058">
    <property type="entry name" value="AB_hydrolase_fold"/>
</dbReference>
<dbReference type="GeneTree" id="ENSGT00950000182872"/>
<dbReference type="SUPFAM" id="SSF53474">
    <property type="entry name" value="alpha/beta-Hydrolases"/>
    <property type="match status" value="1"/>
</dbReference>